<dbReference type="InterPro" id="IPR011990">
    <property type="entry name" value="TPR-like_helical_dom_sf"/>
</dbReference>
<dbReference type="PROSITE" id="PS51257">
    <property type="entry name" value="PROKAR_LIPOPROTEIN"/>
    <property type="match status" value="1"/>
</dbReference>
<gene>
    <name evidence="2" type="ORF">FHG64_06830</name>
</gene>
<feature type="signal peptide" evidence="1">
    <location>
        <begin position="1"/>
        <end position="18"/>
    </location>
</feature>
<keyword evidence="3" id="KW-1185">Reference proteome</keyword>
<dbReference type="SUPFAM" id="SSF48452">
    <property type="entry name" value="TPR-like"/>
    <property type="match status" value="1"/>
</dbReference>
<keyword evidence="2" id="KW-0449">Lipoprotein</keyword>
<dbReference type="AlphaFoldDB" id="A0A5B7X388"/>
<name>A0A5B7X388_9FLAO</name>
<keyword evidence="1" id="KW-0732">Signal</keyword>
<proteinExistence type="predicted"/>
<accession>A0A5B7X388</accession>
<sequence length="471" mass="51953">MKIIKKIFTYSLAMGALATLGSCDDYLDINENPNNPTEAPLAGLMTNSTYETAQNVYRLGSTTSNYVQYLASPNPGGAADTMEPTSFDNTWATLYSVMTDLNDMITAAQETGANHYEGAGQILLGLHLAMTVDAFGDVPFSESFDFATLTPSYDDDAQLYDRVLALLNEGTSNMSQETTLPLGNDDFIYSGDADKWVKFGNMLRARYLNHLSGTGAYDPAAVLAALEGGFESSADDAQVEYFEQAYNPWATVAINNANLFLGGWISEHFIAAFDGTIHGVEDPRMPLIIGATDEGEYIGVKSGAGRGDAPESGARSTLIEDQFYTEREGPVLIATYFEQKFIEAEAAFSIDKSRSYQAYLEGIEAHMRKVGVPEGEIQAYINSPEVSMGEAAFTMDDIFEEKWKAMFLHPEAWVDARRFDYQYEGFELPANLNPDLNGQLIRRLAYPDSERSRNGSNVPNVTLLDRIFWDE</sequence>
<dbReference type="InterPro" id="IPR041662">
    <property type="entry name" value="SusD-like_2"/>
</dbReference>
<dbReference type="EMBL" id="CP040812">
    <property type="protein sequence ID" value="QCY69141.1"/>
    <property type="molecule type" value="Genomic_DNA"/>
</dbReference>
<evidence type="ECO:0000313" key="2">
    <source>
        <dbReference type="EMBL" id="QCY69141.1"/>
    </source>
</evidence>
<dbReference type="Proteomes" id="UP000309016">
    <property type="component" value="Chromosome"/>
</dbReference>
<feature type="chain" id="PRO_5023087588" evidence="1">
    <location>
        <begin position="19"/>
        <end position="471"/>
    </location>
</feature>
<dbReference type="Pfam" id="PF12771">
    <property type="entry name" value="SusD-like_2"/>
    <property type="match status" value="1"/>
</dbReference>
<evidence type="ECO:0000256" key="1">
    <source>
        <dbReference type="SAM" id="SignalP"/>
    </source>
</evidence>
<dbReference type="KEGG" id="afla:FHG64_06830"/>
<dbReference type="OrthoDB" id="725917at2"/>
<dbReference type="Gene3D" id="1.25.40.390">
    <property type="match status" value="1"/>
</dbReference>
<reference evidence="2 3" key="1">
    <citation type="submission" date="2019-06" db="EMBL/GenBank/DDBJ databases">
        <title>Complete genome sequence of Antarcticibacterium flavum KCTC 52984T from an Antarctic marine sediment.</title>
        <authorList>
            <person name="Lee Y.M."/>
            <person name="Shin S.C."/>
        </authorList>
    </citation>
    <scope>NUCLEOTIDE SEQUENCE [LARGE SCALE GENOMIC DNA]</scope>
    <source>
        <strain evidence="2 3">KCTC 52984</strain>
    </source>
</reference>
<protein>
    <submittedName>
        <fullName evidence="2">SusD/RagB family nutrient-binding outer membrane lipoprotein</fullName>
    </submittedName>
</protein>
<organism evidence="2 3">
    <name type="scientific">Antarcticibacterium flavum</name>
    <dbReference type="NCBI Taxonomy" id="2058175"/>
    <lineage>
        <taxon>Bacteria</taxon>
        <taxon>Pseudomonadati</taxon>
        <taxon>Bacteroidota</taxon>
        <taxon>Flavobacteriia</taxon>
        <taxon>Flavobacteriales</taxon>
        <taxon>Flavobacteriaceae</taxon>
        <taxon>Antarcticibacterium</taxon>
    </lineage>
</organism>
<dbReference type="RefSeq" id="WP_139065716.1">
    <property type="nucleotide sequence ID" value="NZ_CP040812.1"/>
</dbReference>
<evidence type="ECO:0000313" key="3">
    <source>
        <dbReference type="Proteomes" id="UP000309016"/>
    </source>
</evidence>